<comment type="caution">
    <text evidence="1">The sequence shown here is derived from an EMBL/GenBank/DDBJ whole genome shotgun (WGS) entry which is preliminary data.</text>
</comment>
<evidence type="ECO:0000313" key="1">
    <source>
        <dbReference type="EMBL" id="KAH8004223.1"/>
    </source>
</evidence>
<sequence length="354" mass="36453">MAVQAAALHPHHPFAPFGFPGADLAEVGRGYDGGGALLLCGGPGGAGSGPGEAGDSREATGDLLRFIDSASSNIQLALGKPGKSKRKVNHRKYLQKQIKRCTGMIAAAAPPPPEAPNMSPNNSNTKRTSPTAAVSTVSATASASSTSPPSGGAAHCKPPPAKREGATLQRRSLAALFDSLQPSGSEHERPPAAAGGGKEAGPSAAKKMPLRKRNLPPSFFTEPARPTAPDPGLKESAGPEELFDLLAAPEYGALLAEQQLYPTGGRLQASDLGGEGALYEPLSPLSHLMYPEPPLRPLPGLYTGRSDPAGPEGSPAPHLSSFAPFFPDCPLPPPPTMPYDYTPGYARGVPYSNL</sequence>
<proteinExistence type="predicted"/>
<name>A0ACB8FFD0_9SAUR</name>
<accession>A0ACB8FFD0</accession>
<organism evidence="1 2">
    <name type="scientific">Sphaerodactylus townsendi</name>
    <dbReference type="NCBI Taxonomy" id="933632"/>
    <lineage>
        <taxon>Eukaryota</taxon>
        <taxon>Metazoa</taxon>
        <taxon>Chordata</taxon>
        <taxon>Craniata</taxon>
        <taxon>Vertebrata</taxon>
        <taxon>Euteleostomi</taxon>
        <taxon>Lepidosauria</taxon>
        <taxon>Squamata</taxon>
        <taxon>Bifurcata</taxon>
        <taxon>Gekkota</taxon>
        <taxon>Sphaerodactylidae</taxon>
        <taxon>Sphaerodactylus</taxon>
    </lineage>
</organism>
<protein>
    <submittedName>
        <fullName evidence="1">Uncharacterized protein</fullName>
    </submittedName>
</protein>
<keyword evidence="2" id="KW-1185">Reference proteome</keyword>
<gene>
    <name evidence="1" type="ORF">K3G42_005674</name>
</gene>
<dbReference type="EMBL" id="CM037617">
    <property type="protein sequence ID" value="KAH8004223.1"/>
    <property type="molecule type" value="Genomic_DNA"/>
</dbReference>
<dbReference type="Proteomes" id="UP000827872">
    <property type="component" value="Linkage Group LG04"/>
</dbReference>
<reference evidence="1" key="1">
    <citation type="submission" date="2021-08" db="EMBL/GenBank/DDBJ databases">
        <title>The first chromosome-level gecko genome reveals the dynamic sex chromosomes of Neotropical dwarf geckos (Sphaerodactylidae: Sphaerodactylus).</title>
        <authorList>
            <person name="Pinto B.J."/>
            <person name="Keating S.E."/>
            <person name="Gamble T."/>
        </authorList>
    </citation>
    <scope>NUCLEOTIDE SEQUENCE</scope>
    <source>
        <strain evidence="1">TG3544</strain>
    </source>
</reference>
<evidence type="ECO:0000313" key="2">
    <source>
        <dbReference type="Proteomes" id="UP000827872"/>
    </source>
</evidence>